<evidence type="ECO:0000256" key="3">
    <source>
        <dbReference type="SAM" id="MobiDB-lite"/>
    </source>
</evidence>
<keyword evidence="2 6" id="KW-0012">Acyltransferase</keyword>
<dbReference type="InterPro" id="IPR000182">
    <property type="entry name" value="GNAT_dom"/>
</dbReference>
<dbReference type="InterPro" id="IPR016181">
    <property type="entry name" value="Acyl_CoA_acyltransferase"/>
</dbReference>
<evidence type="ECO:0000256" key="2">
    <source>
        <dbReference type="ARBA" id="ARBA00023315"/>
    </source>
</evidence>
<dbReference type="PANTHER" id="PTHR43072">
    <property type="entry name" value="N-ACETYLTRANSFERASE"/>
    <property type="match status" value="1"/>
</dbReference>
<dbReference type="PANTHER" id="PTHR43072:SF23">
    <property type="entry name" value="UPF0039 PROTEIN C11D3.02C"/>
    <property type="match status" value="1"/>
</dbReference>
<dbReference type="PROSITE" id="PS50987">
    <property type="entry name" value="HTH_ARSR_2"/>
    <property type="match status" value="1"/>
</dbReference>
<dbReference type="CDD" id="cd00090">
    <property type="entry name" value="HTH_ARSR"/>
    <property type="match status" value="1"/>
</dbReference>
<evidence type="ECO:0000313" key="6">
    <source>
        <dbReference type="EMBL" id="CUR60414.1"/>
    </source>
</evidence>
<organism evidence="6">
    <name type="scientific">metagenome</name>
    <dbReference type="NCBI Taxonomy" id="256318"/>
    <lineage>
        <taxon>unclassified sequences</taxon>
        <taxon>metagenomes</taxon>
    </lineage>
</organism>
<dbReference type="Pfam" id="PF00583">
    <property type="entry name" value="Acetyltransf_1"/>
    <property type="match status" value="1"/>
</dbReference>
<name>A0A2P2CEG1_9ZZZZ</name>
<feature type="domain" description="N-acetyltransferase" evidence="5">
    <location>
        <begin position="143"/>
        <end position="300"/>
    </location>
</feature>
<dbReference type="GO" id="GO:0003700">
    <property type="term" value="F:DNA-binding transcription factor activity"/>
    <property type="evidence" value="ECO:0007669"/>
    <property type="project" value="InterPro"/>
</dbReference>
<dbReference type="Pfam" id="PF12840">
    <property type="entry name" value="HTH_20"/>
    <property type="match status" value="1"/>
</dbReference>
<evidence type="ECO:0000259" key="5">
    <source>
        <dbReference type="PROSITE" id="PS51186"/>
    </source>
</evidence>
<gene>
    <name evidence="6" type="ORF">NOCA1210092</name>
</gene>
<dbReference type="SUPFAM" id="SSF55729">
    <property type="entry name" value="Acyl-CoA N-acyltransferases (Nat)"/>
    <property type="match status" value="1"/>
</dbReference>
<dbReference type="GO" id="GO:0016747">
    <property type="term" value="F:acyltransferase activity, transferring groups other than amino-acyl groups"/>
    <property type="evidence" value="ECO:0007669"/>
    <property type="project" value="InterPro"/>
</dbReference>
<proteinExistence type="predicted"/>
<dbReference type="AlphaFoldDB" id="A0A2P2CEG1"/>
<evidence type="ECO:0000259" key="4">
    <source>
        <dbReference type="PROSITE" id="PS50987"/>
    </source>
</evidence>
<dbReference type="Gene3D" id="1.10.10.10">
    <property type="entry name" value="Winged helix-like DNA-binding domain superfamily/Winged helix DNA-binding domain"/>
    <property type="match status" value="1"/>
</dbReference>
<dbReference type="EC" id="2.3.1.-" evidence="6"/>
<reference evidence="6" key="1">
    <citation type="submission" date="2015-08" db="EMBL/GenBank/DDBJ databases">
        <authorList>
            <person name="Babu N.S."/>
            <person name="Beckwith C.J."/>
            <person name="Beseler K.G."/>
            <person name="Brison A."/>
            <person name="Carone J.V."/>
            <person name="Caskin T.P."/>
            <person name="Diamond M."/>
            <person name="Durham M.E."/>
            <person name="Foxe J.M."/>
            <person name="Go M."/>
            <person name="Henderson B.A."/>
            <person name="Jones I.B."/>
            <person name="McGettigan J.A."/>
            <person name="Micheletti S.J."/>
            <person name="Nasrallah M.E."/>
            <person name="Ortiz D."/>
            <person name="Piller C.R."/>
            <person name="Privatt S.R."/>
            <person name="Schneider S.L."/>
            <person name="Sharp S."/>
            <person name="Smith T.C."/>
            <person name="Stanton J.D."/>
            <person name="Ullery H.E."/>
            <person name="Wilson R.J."/>
            <person name="Serrano M.G."/>
            <person name="Buck G."/>
            <person name="Lee V."/>
            <person name="Wang Y."/>
            <person name="Carvalho R."/>
            <person name="Voegtly L."/>
            <person name="Shi R."/>
            <person name="Duckworth R."/>
            <person name="Johnson A."/>
            <person name="Loviza R."/>
            <person name="Walstead R."/>
            <person name="Shah Z."/>
            <person name="Kiflezghi M."/>
            <person name="Wade K."/>
            <person name="Ball S.L."/>
            <person name="Bradley K.W."/>
            <person name="Asai D.J."/>
            <person name="Bowman C.A."/>
            <person name="Russell D.A."/>
            <person name="Pope W.H."/>
            <person name="Jacobs-Sera D."/>
            <person name="Hendrix R.W."/>
            <person name="Hatfull G.F."/>
        </authorList>
    </citation>
    <scope>NUCLEOTIDE SEQUENCE</scope>
</reference>
<accession>A0A2P2CEG1</accession>
<dbReference type="InterPro" id="IPR011991">
    <property type="entry name" value="ArsR-like_HTH"/>
</dbReference>
<dbReference type="Gene3D" id="3.40.630.30">
    <property type="match status" value="1"/>
</dbReference>
<evidence type="ECO:0000256" key="1">
    <source>
        <dbReference type="ARBA" id="ARBA00022679"/>
    </source>
</evidence>
<dbReference type="SUPFAM" id="SSF46785">
    <property type="entry name" value="Winged helix' DNA-binding domain"/>
    <property type="match status" value="1"/>
</dbReference>
<dbReference type="SMART" id="SM00418">
    <property type="entry name" value="HTH_ARSR"/>
    <property type="match status" value="1"/>
</dbReference>
<keyword evidence="1 6" id="KW-0808">Transferase</keyword>
<dbReference type="NCBIfam" id="NF033788">
    <property type="entry name" value="HTH_metalloreg"/>
    <property type="match status" value="1"/>
</dbReference>
<dbReference type="CDD" id="cd04301">
    <property type="entry name" value="NAT_SF"/>
    <property type="match status" value="1"/>
</dbReference>
<dbReference type="PRINTS" id="PR00778">
    <property type="entry name" value="HTHARSR"/>
</dbReference>
<dbReference type="EMBL" id="CZKB01000014">
    <property type="protein sequence ID" value="CUR60414.1"/>
    <property type="molecule type" value="Genomic_DNA"/>
</dbReference>
<dbReference type="InterPro" id="IPR001845">
    <property type="entry name" value="HTH_ArsR_DNA-bd_dom"/>
</dbReference>
<feature type="domain" description="HTH arsR-type" evidence="4">
    <location>
        <begin position="33"/>
        <end position="136"/>
    </location>
</feature>
<dbReference type="InterPro" id="IPR036390">
    <property type="entry name" value="WH_DNA-bd_sf"/>
</dbReference>
<protein>
    <submittedName>
        <fullName evidence="6">GNAT family acetyltransferase</fullName>
        <ecNumber evidence="6">2.3.1.-</ecNumber>
    </submittedName>
</protein>
<dbReference type="PROSITE" id="PS51186">
    <property type="entry name" value="GNAT"/>
    <property type="match status" value="1"/>
</dbReference>
<feature type="compositionally biased region" description="Low complexity" evidence="3">
    <location>
        <begin position="1"/>
        <end position="14"/>
    </location>
</feature>
<feature type="region of interest" description="Disordered" evidence="3">
    <location>
        <begin position="1"/>
        <end position="26"/>
    </location>
</feature>
<sequence>MSASQTTSSPATAQGRTELPLLAEDGARPSTALGKAEAENYAEWFAVLADPTRVRLLHTLSTSPTSAMRVGDLAAALGVSQSTCSHHVELLRKVGFVAVDKVGTSSMVSVNATCCTGLPHAADVVMGTLASPPCCPEDLPGDVTTRPVTADDMDAVLAIYAEGLATRNATFETKVPTADQLRKRWLPDLAWVAELDGEVVGWTAVTPVSARECYAGVGETSVYVTGTARGRGIGKALLFTQVTEADRAGMWTLQTSIFPENRASLALHHSAGYRTLAVRTRIAQLDGVWRDTVLLERRSDLN</sequence>
<dbReference type="InterPro" id="IPR036388">
    <property type="entry name" value="WH-like_DNA-bd_sf"/>
</dbReference>